<dbReference type="Pfam" id="PF10091">
    <property type="entry name" value="Glycoamylase"/>
    <property type="match status" value="1"/>
</dbReference>
<feature type="signal peptide" evidence="1">
    <location>
        <begin position="1"/>
        <end position="26"/>
    </location>
</feature>
<dbReference type="PROSITE" id="PS51318">
    <property type="entry name" value="TAT"/>
    <property type="match status" value="1"/>
</dbReference>
<evidence type="ECO:0000313" key="4">
    <source>
        <dbReference type="Proteomes" id="UP000249633"/>
    </source>
</evidence>
<feature type="chain" id="PRO_5016028793" evidence="1">
    <location>
        <begin position="27"/>
        <end position="479"/>
    </location>
</feature>
<comment type="caution">
    <text evidence="3">The sequence shown here is derived from an EMBL/GenBank/DDBJ whole genome shotgun (WGS) entry which is preliminary data.</text>
</comment>
<gene>
    <name evidence="3" type="ORF">DI603_11145</name>
</gene>
<dbReference type="EMBL" id="QFOD01000009">
    <property type="protein sequence ID" value="PZP32009.1"/>
    <property type="molecule type" value="Genomic_DNA"/>
</dbReference>
<dbReference type="PIRSF" id="PIRSF028431">
    <property type="entry name" value="UCP028431"/>
    <property type="match status" value="1"/>
</dbReference>
<dbReference type="InterPro" id="IPR016883">
    <property type="entry name" value="UCP028431"/>
</dbReference>
<sequence length="479" mass="53406">MAPINRRALLTHGAGLTLAAAAPSWAAAPAPGTASTDPFIAELERRTFDFFWDTTDAKTGLAPDRWPSPSFASIAAVGFALSAYPLGVARGYITRAQALERTLRTLEFFAAAPQGPGKSGVAGYKGFFYHFLDMKTGHRFDRCELSTVDTALLLMGMLHAQSFFDGAGADEARVRTLVDTVYGRVDWAWAQVRPPSISHGWTPEEGFIKSDWKGYNEAMMVYLLALGSPTQPVKPEAWDAWTSTYDRDSWGDFGNAAQPHLRFPPLFGHQFTHCWVDFRGIRDAYMRRRGLDYFENSRRATYAQQAYAQANPMGWQGYSAEIWGISASDGPADVEHDYTTVTGKTEKRRFISYAGRGMGHYDDGTLAPYAAGSSIAFTPEIVIPTLKAIRERYPHTWNRYGFWDCFNPSFNFTDVKLQHGRIEPGLGWVDHDMLGIDQGPMLAMLGNHRGELIWQAMRKNAHLVRGLKRAGFTGGWLDQ</sequence>
<dbReference type="Gene3D" id="1.50.10.140">
    <property type="match status" value="1"/>
</dbReference>
<dbReference type="Proteomes" id="UP000249633">
    <property type="component" value="Unassembled WGS sequence"/>
</dbReference>
<keyword evidence="1" id="KW-0732">Signal</keyword>
<protein>
    <submittedName>
        <fullName evidence="3">Tat pathway signal protein</fullName>
    </submittedName>
</protein>
<dbReference type="AlphaFoldDB" id="A0A2W5FR59"/>
<evidence type="ECO:0000313" key="3">
    <source>
        <dbReference type="EMBL" id="PZP32009.1"/>
    </source>
</evidence>
<dbReference type="InterPro" id="IPR006311">
    <property type="entry name" value="TAT_signal"/>
</dbReference>
<evidence type="ECO:0000259" key="2">
    <source>
        <dbReference type="Pfam" id="PF10091"/>
    </source>
</evidence>
<proteinExistence type="predicted"/>
<name>A0A2W5FR59_9BURK</name>
<accession>A0A2W5FR59</accession>
<feature type="domain" description="Glycoamylase-like" evidence="2">
    <location>
        <begin position="210"/>
        <end position="460"/>
    </location>
</feature>
<reference evidence="3 4" key="1">
    <citation type="submission" date="2017-08" db="EMBL/GenBank/DDBJ databases">
        <title>Infants hospitalized years apart are colonized by the same room-sourced microbial strains.</title>
        <authorList>
            <person name="Brooks B."/>
            <person name="Olm M.R."/>
            <person name="Firek B.A."/>
            <person name="Baker R."/>
            <person name="Thomas B.C."/>
            <person name="Morowitz M.J."/>
            <person name="Banfield J.F."/>
        </authorList>
    </citation>
    <scope>NUCLEOTIDE SEQUENCE [LARGE SCALE GENOMIC DNA]</scope>
    <source>
        <strain evidence="3">S2_012_000_R2_81</strain>
    </source>
</reference>
<evidence type="ECO:0000256" key="1">
    <source>
        <dbReference type="SAM" id="SignalP"/>
    </source>
</evidence>
<dbReference type="InterPro" id="IPR019282">
    <property type="entry name" value="Glycoamylase-like_cons_dom"/>
</dbReference>
<organism evidence="3 4">
    <name type="scientific">Roseateles depolymerans</name>
    <dbReference type="NCBI Taxonomy" id="76731"/>
    <lineage>
        <taxon>Bacteria</taxon>
        <taxon>Pseudomonadati</taxon>
        <taxon>Pseudomonadota</taxon>
        <taxon>Betaproteobacteria</taxon>
        <taxon>Burkholderiales</taxon>
        <taxon>Sphaerotilaceae</taxon>
        <taxon>Roseateles</taxon>
    </lineage>
</organism>